<dbReference type="InterPro" id="IPR011990">
    <property type="entry name" value="TPR-like_helical_dom_sf"/>
</dbReference>
<name>A0A6G0X6B9_9STRA</name>
<dbReference type="SUPFAM" id="SSF48452">
    <property type="entry name" value="TPR-like"/>
    <property type="match status" value="2"/>
</dbReference>
<proteinExistence type="predicted"/>
<dbReference type="SUPFAM" id="SSF57850">
    <property type="entry name" value="RING/U-box"/>
    <property type="match status" value="1"/>
</dbReference>
<evidence type="ECO:0000313" key="1">
    <source>
        <dbReference type="EMBL" id="KAF0735524.1"/>
    </source>
</evidence>
<sequence>MQVGPEAIAKPTGLTLSFFKRFVDLHGGRDAFQGLTTGDVCSKYLLPYTASTKLSLVEHLRQQPDGHLHVKPATWFVSHAWSYRYLDVVDALDDFFQEQGMDDSVALWFCTFCNNQHEIESQIHSFDYWFGIFRHSLREIGSVVMVMSPWNDPTTLKRTWCVFEVYASIVENARFEIAFGRSQKESFLQDIQNDGAFKQMLGTINSEKSETTEPTDRDRIFELIEEEVGFTKLDRMIFEALVKWMVRMVDQQIEQATSQEAKADWLFTKGHIADTEIQKDVAVDSFQKSYEIYRQEKGLSFPGTWKALAELGRSKMLQDRSLEEAESLCLEALNHQIELLSKDHEDTLVTMNYLGACYIYHGKLDTALPLLLDCFERQCRHIGEDHVRTIGTMSQLGDILRLQGKLKEALGWITRCYQAHSRVFGEEHPETYCYRHNLGVVCNAVGDFVSGENHILSSCEAFERMLGPRHKNTVDYRISLGDSYRRQAKYEQAKATFHWCLSLETLDPQQKECCLRILGYTYFATKEYDNALKYVNLGLEHLASLGSSYGRRALYLPPLYFLKKKTGKFNELDEIETFINALREVNWTQDVWKTWTCHGCFLEIHGMIFTCAQCPAFSLRFCQSCVELNKQEAFCNHGKDLLESDKPPMRFLQEQRLELLAANSTTDEYDSYYSLYIAYCDENQVPFNQRLPQAMPTDVNRETQVQSCCNIL</sequence>
<protein>
    <submittedName>
        <fullName evidence="1">Uncharacterized protein</fullName>
    </submittedName>
</protein>
<dbReference type="InterPro" id="IPR019734">
    <property type="entry name" value="TPR_rpt"/>
</dbReference>
<reference evidence="1 2" key="1">
    <citation type="submission" date="2019-07" db="EMBL/GenBank/DDBJ databases">
        <title>Genomics analysis of Aphanomyces spp. identifies a new class of oomycete effector associated with host adaptation.</title>
        <authorList>
            <person name="Gaulin E."/>
        </authorList>
    </citation>
    <scope>NUCLEOTIDE SEQUENCE [LARGE SCALE GENOMIC DNA]</scope>
    <source>
        <strain evidence="1 2">ATCC 201684</strain>
    </source>
</reference>
<dbReference type="VEuPathDB" id="FungiDB:AeMF1_021199"/>
<dbReference type="Pfam" id="PF13424">
    <property type="entry name" value="TPR_12"/>
    <property type="match status" value="2"/>
</dbReference>
<accession>A0A6G0X6B9</accession>
<comment type="caution">
    <text evidence="1">The sequence shown here is derived from an EMBL/GenBank/DDBJ whole genome shotgun (WGS) entry which is preliminary data.</text>
</comment>
<dbReference type="Proteomes" id="UP000481153">
    <property type="component" value="Unassembled WGS sequence"/>
</dbReference>
<dbReference type="PANTHER" id="PTHR46082:SF10">
    <property type="entry name" value="NB-ARC DOMAIN-CONTAINING PROTEIN"/>
    <property type="match status" value="1"/>
</dbReference>
<dbReference type="EMBL" id="VJMJ01000095">
    <property type="protein sequence ID" value="KAF0735524.1"/>
    <property type="molecule type" value="Genomic_DNA"/>
</dbReference>
<organism evidence="1 2">
    <name type="scientific">Aphanomyces euteiches</name>
    <dbReference type="NCBI Taxonomy" id="100861"/>
    <lineage>
        <taxon>Eukaryota</taxon>
        <taxon>Sar</taxon>
        <taxon>Stramenopiles</taxon>
        <taxon>Oomycota</taxon>
        <taxon>Saprolegniomycetes</taxon>
        <taxon>Saprolegniales</taxon>
        <taxon>Verrucalvaceae</taxon>
        <taxon>Aphanomyces</taxon>
    </lineage>
</organism>
<dbReference type="PANTHER" id="PTHR46082">
    <property type="entry name" value="ATP/GTP-BINDING PROTEIN-RELATED"/>
    <property type="match status" value="1"/>
</dbReference>
<dbReference type="AlphaFoldDB" id="A0A6G0X6B9"/>
<dbReference type="SMART" id="SM00028">
    <property type="entry name" value="TPR"/>
    <property type="match status" value="4"/>
</dbReference>
<dbReference type="Gene3D" id="1.25.40.10">
    <property type="entry name" value="Tetratricopeptide repeat domain"/>
    <property type="match status" value="2"/>
</dbReference>
<keyword evidence="2" id="KW-1185">Reference proteome</keyword>
<gene>
    <name evidence="1" type="ORF">Ae201684_008004</name>
</gene>
<dbReference type="InterPro" id="IPR053137">
    <property type="entry name" value="NLR-like"/>
</dbReference>
<evidence type="ECO:0000313" key="2">
    <source>
        <dbReference type="Proteomes" id="UP000481153"/>
    </source>
</evidence>